<evidence type="ECO:0000256" key="5">
    <source>
        <dbReference type="ARBA" id="ARBA00022801"/>
    </source>
</evidence>
<dbReference type="InterPro" id="IPR012334">
    <property type="entry name" value="Pectin_lyas_fold"/>
</dbReference>
<evidence type="ECO:0000256" key="6">
    <source>
        <dbReference type="ARBA" id="ARBA00023295"/>
    </source>
</evidence>
<dbReference type="EMBL" id="JACGWJ010000015">
    <property type="protein sequence ID" value="KAL0366579.1"/>
    <property type="molecule type" value="Genomic_DNA"/>
</dbReference>
<keyword evidence="5 9" id="KW-0378">Hydrolase</keyword>
<dbReference type="AlphaFoldDB" id="A0AAW2QFX4"/>
<keyword evidence="6 9" id="KW-0326">Glycosidase</keyword>
<dbReference type="InterPro" id="IPR011050">
    <property type="entry name" value="Pectin_lyase_fold/virulence"/>
</dbReference>
<reference evidence="11" key="2">
    <citation type="journal article" date="2024" name="Plant">
        <title>Genomic evolution and insights into agronomic trait innovations of Sesamum species.</title>
        <authorList>
            <person name="Miao H."/>
            <person name="Wang L."/>
            <person name="Qu L."/>
            <person name="Liu H."/>
            <person name="Sun Y."/>
            <person name="Le M."/>
            <person name="Wang Q."/>
            <person name="Wei S."/>
            <person name="Zheng Y."/>
            <person name="Lin W."/>
            <person name="Duan Y."/>
            <person name="Cao H."/>
            <person name="Xiong S."/>
            <person name="Wang X."/>
            <person name="Wei L."/>
            <person name="Li C."/>
            <person name="Ma Q."/>
            <person name="Ju M."/>
            <person name="Zhao R."/>
            <person name="Li G."/>
            <person name="Mu C."/>
            <person name="Tian Q."/>
            <person name="Mei H."/>
            <person name="Zhang T."/>
            <person name="Gao T."/>
            <person name="Zhang H."/>
        </authorList>
    </citation>
    <scope>NUCLEOTIDE SEQUENCE</scope>
    <source>
        <strain evidence="11">G02</strain>
    </source>
</reference>
<dbReference type="GO" id="GO:0005975">
    <property type="term" value="P:carbohydrate metabolic process"/>
    <property type="evidence" value="ECO:0007669"/>
    <property type="project" value="InterPro"/>
</dbReference>
<keyword evidence="4" id="KW-0964">Secreted</keyword>
<dbReference type="Pfam" id="PF00295">
    <property type="entry name" value="Glyco_hydro_28"/>
    <property type="match status" value="1"/>
</dbReference>
<dbReference type="PROSITE" id="PS00502">
    <property type="entry name" value="POLYGALACTURONASE"/>
    <property type="match status" value="1"/>
</dbReference>
<evidence type="ECO:0000256" key="4">
    <source>
        <dbReference type="ARBA" id="ARBA00022525"/>
    </source>
</evidence>
<comment type="subcellular location">
    <subcellularLocation>
        <location evidence="1">Secreted</location>
        <location evidence="1">Cell wall</location>
    </subcellularLocation>
</comment>
<evidence type="ECO:0000313" key="11">
    <source>
        <dbReference type="EMBL" id="KAL0366579.1"/>
    </source>
</evidence>
<dbReference type="SMART" id="SM00710">
    <property type="entry name" value="PbH1"/>
    <property type="match status" value="5"/>
</dbReference>
<evidence type="ECO:0000256" key="8">
    <source>
        <dbReference type="PROSITE-ProRule" id="PRU10052"/>
    </source>
</evidence>
<comment type="similarity">
    <text evidence="2 9">Belongs to the glycosyl hydrolase 28 family.</text>
</comment>
<keyword evidence="3" id="KW-0134">Cell wall</keyword>
<evidence type="ECO:0000256" key="3">
    <source>
        <dbReference type="ARBA" id="ARBA00022512"/>
    </source>
</evidence>
<evidence type="ECO:0000256" key="1">
    <source>
        <dbReference type="ARBA" id="ARBA00004191"/>
    </source>
</evidence>
<sequence length="393" mass="42108">MPKLATTCFWAILLVLIAAVLCPAAAYNVVNFGARGDGRTDSTAAFLRAWKAACSSATPAAVSVPRGTYLVRSIWFTGPCRSRILFEISGTIVGPNNYNDIGKSEFWILFYKVSRLTVVGGTFDAKGSKFWSCRRGTNNNCPVGARSIAFQTCSNVVVSGLTSLNSQTIHIGINESSNIKIQNVKIIAPSGSPNTDGIHIASSRGVTITGSTIRTGDDCVSVGPGSMNVYMERIGCGPGHGISVGSLGNSFNEEGVQNVTVINSVFTKTENGVRVKSWARPSGGYAQNLNFKNLIMRNVANPIIIDQQYCPDYSCPHQSSGVRVSQVTYKNIKGTSSTQAAMTFRCSPSNPCSGIKLQDIKLTYVNTLRRPTVSYCENARGSSSGSVFPRSCW</sequence>
<dbReference type="Gene3D" id="2.160.20.10">
    <property type="entry name" value="Single-stranded right-handed beta-helix, Pectin lyase-like"/>
    <property type="match status" value="1"/>
</dbReference>
<feature type="active site" evidence="8">
    <location>
        <position position="240"/>
    </location>
</feature>
<dbReference type="GO" id="GO:0004650">
    <property type="term" value="F:polygalacturonase activity"/>
    <property type="evidence" value="ECO:0007669"/>
    <property type="project" value="InterPro"/>
</dbReference>
<keyword evidence="10" id="KW-0732">Signal</keyword>
<protein>
    <submittedName>
        <fullName evidence="11">Polygalacturonase</fullName>
    </submittedName>
</protein>
<dbReference type="FunFam" id="2.160.20.10:FF:000004">
    <property type="entry name" value="Pectin lyase-like superfamily protein"/>
    <property type="match status" value="1"/>
</dbReference>
<gene>
    <name evidence="11" type="ORF">Sradi_3548000</name>
</gene>
<dbReference type="SUPFAM" id="SSF51126">
    <property type="entry name" value="Pectin lyase-like"/>
    <property type="match status" value="1"/>
</dbReference>
<reference evidence="11" key="1">
    <citation type="submission" date="2020-06" db="EMBL/GenBank/DDBJ databases">
        <authorList>
            <person name="Li T."/>
            <person name="Hu X."/>
            <person name="Zhang T."/>
            <person name="Song X."/>
            <person name="Zhang H."/>
            <person name="Dai N."/>
            <person name="Sheng W."/>
            <person name="Hou X."/>
            <person name="Wei L."/>
        </authorList>
    </citation>
    <scope>NUCLEOTIDE SEQUENCE</scope>
    <source>
        <strain evidence="11">G02</strain>
        <tissue evidence="11">Leaf</tissue>
    </source>
</reference>
<feature type="chain" id="PRO_5043441818" evidence="10">
    <location>
        <begin position="27"/>
        <end position="393"/>
    </location>
</feature>
<keyword evidence="7" id="KW-0961">Cell wall biogenesis/degradation</keyword>
<dbReference type="PANTHER" id="PTHR31375">
    <property type="match status" value="1"/>
</dbReference>
<dbReference type="GO" id="GO:0071555">
    <property type="term" value="P:cell wall organization"/>
    <property type="evidence" value="ECO:0007669"/>
    <property type="project" value="UniProtKB-KW"/>
</dbReference>
<feature type="signal peptide" evidence="10">
    <location>
        <begin position="1"/>
        <end position="26"/>
    </location>
</feature>
<evidence type="ECO:0000256" key="7">
    <source>
        <dbReference type="ARBA" id="ARBA00023316"/>
    </source>
</evidence>
<dbReference type="InterPro" id="IPR000743">
    <property type="entry name" value="Glyco_hydro_28"/>
</dbReference>
<evidence type="ECO:0000256" key="10">
    <source>
        <dbReference type="SAM" id="SignalP"/>
    </source>
</evidence>
<accession>A0AAW2QFX4</accession>
<evidence type="ECO:0000256" key="9">
    <source>
        <dbReference type="RuleBase" id="RU361169"/>
    </source>
</evidence>
<name>A0AAW2QFX4_SESRA</name>
<comment type="caution">
    <text evidence="11">The sequence shown here is derived from an EMBL/GenBank/DDBJ whole genome shotgun (WGS) entry which is preliminary data.</text>
</comment>
<dbReference type="InterPro" id="IPR006626">
    <property type="entry name" value="PbH1"/>
</dbReference>
<organism evidence="11">
    <name type="scientific">Sesamum radiatum</name>
    <name type="common">Black benniseed</name>
    <dbReference type="NCBI Taxonomy" id="300843"/>
    <lineage>
        <taxon>Eukaryota</taxon>
        <taxon>Viridiplantae</taxon>
        <taxon>Streptophyta</taxon>
        <taxon>Embryophyta</taxon>
        <taxon>Tracheophyta</taxon>
        <taxon>Spermatophyta</taxon>
        <taxon>Magnoliopsida</taxon>
        <taxon>eudicotyledons</taxon>
        <taxon>Gunneridae</taxon>
        <taxon>Pentapetalae</taxon>
        <taxon>asterids</taxon>
        <taxon>lamiids</taxon>
        <taxon>Lamiales</taxon>
        <taxon>Pedaliaceae</taxon>
        <taxon>Sesamum</taxon>
    </lineage>
</organism>
<proteinExistence type="inferred from homology"/>
<evidence type="ECO:0000256" key="2">
    <source>
        <dbReference type="ARBA" id="ARBA00008834"/>
    </source>
</evidence>